<evidence type="ECO:0000313" key="6">
    <source>
        <dbReference type="Proteomes" id="UP000606653"/>
    </source>
</evidence>
<dbReference type="PRINTS" id="PR00032">
    <property type="entry name" value="HTHARAC"/>
</dbReference>
<accession>A0ABQ2L4P2</accession>
<organism evidence="5 6">
    <name type="scientific">Saccharibacillus kuerlensis</name>
    <dbReference type="NCBI Taxonomy" id="459527"/>
    <lineage>
        <taxon>Bacteria</taxon>
        <taxon>Bacillati</taxon>
        <taxon>Bacillota</taxon>
        <taxon>Bacilli</taxon>
        <taxon>Bacillales</taxon>
        <taxon>Paenibacillaceae</taxon>
        <taxon>Saccharibacillus</taxon>
    </lineage>
</organism>
<dbReference type="Gene3D" id="3.20.80.10">
    <property type="entry name" value="Regulatory factor, effector binding domain"/>
    <property type="match status" value="1"/>
</dbReference>
<keyword evidence="6" id="KW-1185">Reference proteome</keyword>
<evidence type="ECO:0000256" key="3">
    <source>
        <dbReference type="ARBA" id="ARBA00023163"/>
    </source>
</evidence>
<dbReference type="InterPro" id="IPR009057">
    <property type="entry name" value="Homeodomain-like_sf"/>
</dbReference>
<feature type="domain" description="HTH araC/xylS-type" evidence="4">
    <location>
        <begin position="1"/>
        <end position="50"/>
    </location>
</feature>
<protein>
    <submittedName>
        <fullName evidence="5">AraC family transcriptional regulator</fullName>
    </submittedName>
</protein>
<evidence type="ECO:0000256" key="1">
    <source>
        <dbReference type="ARBA" id="ARBA00023015"/>
    </source>
</evidence>
<dbReference type="SUPFAM" id="SSF46689">
    <property type="entry name" value="Homeodomain-like"/>
    <property type="match status" value="1"/>
</dbReference>
<dbReference type="PROSITE" id="PS01124">
    <property type="entry name" value="HTH_ARAC_FAMILY_2"/>
    <property type="match status" value="1"/>
</dbReference>
<dbReference type="PANTHER" id="PTHR47504:SF5">
    <property type="entry name" value="RIGHT ORIGIN-BINDING PROTEIN"/>
    <property type="match status" value="1"/>
</dbReference>
<keyword evidence="3" id="KW-0804">Transcription</keyword>
<proteinExistence type="predicted"/>
<dbReference type="InterPro" id="IPR029442">
    <property type="entry name" value="GyrI-like"/>
</dbReference>
<dbReference type="InterPro" id="IPR011256">
    <property type="entry name" value="Reg_factor_effector_dom_sf"/>
</dbReference>
<evidence type="ECO:0000259" key="4">
    <source>
        <dbReference type="PROSITE" id="PS01124"/>
    </source>
</evidence>
<dbReference type="InterPro" id="IPR050959">
    <property type="entry name" value="MarA-like"/>
</dbReference>
<evidence type="ECO:0000313" key="5">
    <source>
        <dbReference type="EMBL" id="GGO03189.1"/>
    </source>
</evidence>
<name>A0ABQ2L4P2_9BACL</name>
<dbReference type="Pfam" id="PF00165">
    <property type="entry name" value="HTH_AraC"/>
    <property type="match status" value="1"/>
</dbReference>
<keyword evidence="2" id="KW-0238">DNA-binding</keyword>
<evidence type="ECO:0000256" key="2">
    <source>
        <dbReference type="ARBA" id="ARBA00023125"/>
    </source>
</evidence>
<dbReference type="InterPro" id="IPR010499">
    <property type="entry name" value="AraC_E-bd"/>
</dbReference>
<dbReference type="PANTHER" id="PTHR47504">
    <property type="entry name" value="RIGHT ORIGIN-BINDING PROTEIN"/>
    <property type="match status" value="1"/>
</dbReference>
<comment type="caution">
    <text evidence="5">The sequence shown here is derived from an EMBL/GenBank/DDBJ whole genome shotgun (WGS) entry which is preliminary data.</text>
</comment>
<dbReference type="InterPro" id="IPR020449">
    <property type="entry name" value="Tscrpt_reg_AraC-type_HTH"/>
</dbReference>
<dbReference type="Gene3D" id="1.10.10.60">
    <property type="entry name" value="Homeodomain-like"/>
    <property type="match status" value="1"/>
</dbReference>
<dbReference type="RefSeq" id="WP_018976644.1">
    <property type="nucleotide sequence ID" value="NZ_BMLN01000007.1"/>
</dbReference>
<keyword evidence="1" id="KW-0805">Transcription regulation</keyword>
<dbReference type="Proteomes" id="UP000606653">
    <property type="component" value="Unassembled WGS sequence"/>
</dbReference>
<reference evidence="6" key="1">
    <citation type="journal article" date="2019" name="Int. J. Syst. Evol. Microbiol.">
        <title>The Global Catalogue of Microorganisms (GCM) 10K type strain sequencing project: providing services to taxonomists for standard genome sequencing and annotation.</title>
        <authorList>
            <consortium name="The Broad Institute Genomics Platform"/>
            <consortium name="The Broad Institute Genome Sequencing Center for Infectious Disease"/>
            <person name="Wu L."/>
            <person name="Ma J."/>
        </authorList>
    </citation>
    <scope>NUCLEOTIDE SEQUENCE [LARGE SCALE GENOMIC DNA]</scope>
    <source>
        <strain evidence="6">CGMCC 1.6964</strain>
    </source>
</reference>
<dbReference type="EMBL" id="BMLN01000007">
    <property type="protein sequence ID" value="GGO03189.1"/>
    <property type="molecule type" value="Genomic_DNA"/>
</dbReference>
<dbReference type="SUPFAM" id="SSF55136">
    <property type="entry name" value="Probable bacterial effector-binding domain"/>
    <property type="match status" value="1"/>
</dbReference>
<sequence length="238" mass="27245">MSASAHDLLSGRNGSTVLDTALCYGFDHEQSYIRAFKRQFGVTPAQFRRGTAEIQLVERCDPSRFTEIRRGVVFEPTFVMKPRSLYAGRKATIAIADNFEHHTANAHGVSFFYGEYAKIPNKLKPNVYIGLTLYPPEHGPNATDYLPSAEVSSLEGLKHDWDTAEIPAGKYAVFKYIGRFHPEHLTIHQLNDIWNYMDEWITRSPYEQAHGHHFEYIDASLARQDYCEADLYLPIRDI</sequence>
<dbReference type="InterPro" id="IPR018060">
    <property type="entry name" value="HTH_AraC"/>
</dbReference>
<gene>
    <name evidence="5" type="ORF">GCM10010969_27200</name>
</gene>
<dbReference type="SMART" id="SM00871">
    <property type="entry name" value="AraC_E_bind"/>
    <property type="match status" value="1"/>
</dbReference>
<dbReference type="Pfam" id="PF06445">
    <property type="entry name" value="GyrI-like"/>
    <property type="match status" value="1"/>
</dbReference>